<evidence type="ECO:0000256" key="2">
    <source>
        <dbReference type="ARBA" id="ARBA00022679"/>
    </source>
</evidence>
<dbReference type="EMBL" id="JBBPBN010000012">
    <property type="protein sequence ID" value="KAK9027500.1"/>
    <property type="molecule type" value="Genomic_DNA"/>
</dbReference>
<keyword evidence="2" id="KW-0808">Transferase</keyword>
<evidence type="ECO:0000313" key="6">
    <source>
        <dbReference type="EMBL" id="KAK9027500.1"/>
    </source>
</evidence>
<proteinExistence type="predicted"/>
<evidence type="ECO:0000259" key="4">
    <source>
        <dbReference type="Pfam" id="PF00891"/>
    </source>
</evidence>
<feature type="domain" description="O-methyltransferase C-terminal" evidence="4">
    <location>
        <begin position="141"/>
        <end position="346"/>
    </location>
</feature>
<keyword evidence="3" id="KW-0949">S-adenosyl-L-methionine</keyword>
<dbReference type="InterPro" id="IPR016461">
    <property type="entry name" value="COMT-like"/>
</dbReference>
<dbReference type="Pfam" id="PF00891">
    <property type="entry name" value="Methyltransf_2"/>
    <property type="match status" value="1"/>
</dbReference>
<keyword evidence="1" id="KW-0489">Methyltransferase</keyword>
<dbReference type="PROSITE" id="PS51683">
    <property type="entry name" value="SAM_OMT_II"/>
    <property type="match status" value="1"/>
</dbReference>
<dbReference type="Gene3D" id="1.10.10.10">
    <property type="entry name" value="Winged helix-like DNA-binding domain superfamily/Winged helix DNA-binding domain"/>
    <property type="match status" value="1"/>
</dbReference>
<gene>
    <name evidence="6" type="ORF">V6N11_067333</name>
</gene>
<protein>
    <submittedName>
        <fullName evidence="6">Uncharacterized protein</fullName>
    </submittedName>
</protein>
<dbReference type="InterPro" id="IPR029063">
    <property type="entry name" value="SAM-dependent_MTases_sf"/>
</dbReference>
<dbReference type="Pfam" id="PF08100">
    <property type="entry name" value="Dimerisation"/>
    <property type="match status" value="1"/>
</dbReference>
<dbReference type="Proteomes" id="UP001396334">
    <property type="component" value="Unassembled WGS sequence"/>
</dbReference>
<dbReference type="InterPro" id="IPR012967">
    <property type="entry name" value="COMT_dimerisation"/>
</dbReference>
<organism evidence="6 7">
    <name type="scientific">Hibiscus sabdariffa</name>
    <name type="common">roselle</name>
    <dbReference type="NCBI Taxonomy" id="183260"/>
    <lineage>
        <taxon>Eukaryota</taxon>
        <taxon>Viridiplantae</taxon>
        <taxon>Streptophyta</taxon>
        <taxon>Embryophyta</taxon>
        <taxon>Tracheophyta</taxon>
        <taxon>Spermatophyta</taxon>
        <taxon>Magnoliopsida</taxon>
        <taxon>eudicotyledons</taxon>
        <taxon>Gunneridae</taxon>
        <taxon>Pentapetalae</taxon>
        <taxon>rosids</taxon>
        <taxon>malvids</taxon>
        <taxon>Malvales</taxon>
        <taxon>Malvaceae</taxon>
        <taxon>Malvoideae</taxon>
        <taxon>Hibiscus</taxon>
    </lineage>
</organism>
<dbReference type="InterPro" id="IPR036390">
    <property type="entry name" value="WH_DNA-bd_sf"/>
</dbReference>
<evidence type="ECO:0000256" key="3">
    <source>
        <dbReference type="ARBA" id="ARBA00022691"/>
    </source>
</evidence>
<dbReference type="InterPro" id="IPR001077">
    <property type="entry name" value="COMT_C"/>
</dbReference>
<evidence type="ECO:0000256" key="1">
    <source>
        <dbReference type="ARBA" id="ARBA00022603"/>
    </source>
</evidence>
<evidence type="ECO:0000259" key="5">
    <source>
        <dbReference type="Pfam" id="PF08100"/>
    </source>
</evidence>
<dbReference type="SUPFAM" id="SSF46785">
    <property type="entry name" value="Winged helix' DNA-binding domain"/>
    <property type="match status" value="1"/>
</dbReference>
<keyword evidence="7" id="KW-1185">Reference proteome</keyword>
<sequence length="368" mass="40664">MSWEAKDKRQMATIELDEAALQGQAEIWRFMFSFADSMTLKSAVELRIADIIHSHGGAITLSQIASHINGGSGTSSPDITTLARIMRFLVRRKIFTVHRPSDGGDPVYDLTHSSRWLLHDSEQTLAPMILMENHPLLMAPWHCFSQCVKEGGIAFKKAHGREIWDLASENPEFNRLFNDGMACTSKVVTRAILSGYKEGLSSIGSLVDVGGGTGSLISEIVKAYPHIKGFNFDLQHVVSAAPPYDGVCHIGGDMFQAIPNADAVIMKWILHDWGDEDCINILRNCRKAIPRGKGKVIIVEVVVKPDGSGPFDDTGFVFDLLMVAHSRGGKERTEVEWKRILEQGGFCRYKIINIPALTSIIEAYPDDA</sequence>
<dbReference type="PIRSF" id="PIRSF005739">
    <property type="entry name" value="O-mtase"/>
    <property type="match status" value="1"/>
</dbReference>
<feature type="domain" description="O-methyltransferase dimerisation" evidence="5">
    <location>
        <begin position="28"/>
        <end position="119"/>
    </location>
</feature>
<comment type="caution">
    <text evidence="6">The sequence shown here is derived from an EMBL/GenBank/DDBJ whole genome shotgun (WGS) entry which is preliminary data.</text>
</comment>
<evidence type="ECO:0000313" key="7">
    <source>
        <dbReference type="Proteomes" id="UP001396334"/>
    </source>
</evidence>
<dbReference type="InterPro" id="IPR036388">
    <property type="entry name" value="WH-like_DNA-bd_sf"/>
</dbReference>
<name>A0ABR2SR27_9ROSI</name>
<reference evidence="6 7" key="1">
    <citation type="journal article" date="2024" name="G3 (Bethesda)">
        <title>Genome assembly of Hibiscus sabdariffa L. provides insights into metabolisms of medicinal natural products.</title>
        <authorList>
            <person name="Kim T."/>
        </authorList>
    </citation>
    <scope>NUCLEOTIDE SEQUENCE [LARGE SCALE GENOMIC DNA]</scope>
    <source>
        <strain evidence="6">TK-2024</strain>
        <tissue evidence="6">Old leaves</tissue>
    </source>
</reference>
<dbReference type="SUPFAM" id="SSF53335">
    <property type="entry name" value="S-adenosyl-L-methionine-dependent methyltransferases"/>
    <property type="match status" value="1"/>
</dbReference>
<dbReference type="Gene3D" id="3.40.50.150">
    <property type="entry name" value="Vaccinia Virus protein VP39"/>
    <property type="match status" value="1"/>
</dbReference>
<accession>A0ABR2SR27</accession>
<dbReference type="PANTHER" id="PTHR11746">
    <property type="entry name" value="O-METHYLTRANSFERASE"/>
    <property type="match status" value="1"/>
</dbReference>